<keyword evidence="5" id="KW-0539">Nucleus</keyword>
<feature type="domain" description="Origin recognition complex subunit 3 N-terminal" evidence="7">
    <location>
        <begin position="2"/>
        <end position="223"/>
    </location>
</feature>
<dbReference type="InterPro" id="IPR040855">
    <property type="entry name" value="ORC_WH_C"/>
</dbReference>
<dbReference type="InterPro" id="IPR020795">
    <property type="entry name" value="ORC3"/>
</dbReference>
<protein>
    <submittedName>
        <fullName evidence="9">Uncharacterized protein</fullName>
    </submittedName>
</protein>
<evidence type="ECO:0000256" key="1">
    <source>
        <dbReference type="ARBA" id="ARBA00004123"/>
    </source>
</evidence>
<evidence type="ECO:0000256" key="4">
    <source>
        <dbReference type="ARBA" id="ARBA00023125"/>
    </source>
</evidence>
<dbReference type="PANTHER" id="PTHR12748">
    <property type="entry name" value="ORIGIN RECOGNITION COMPLEX SUBUNIT 3"/>
    <property type="match status" value="1"/>
</dbReference>
<evidence type="ECO:0000259" key="7">
    <source>
        <dbReference type="Pfam" id="PF07034"/>
    </source>
</evidence>
<dbReference type="Proteomes" id="UP000189580">
    <property type="component" value="Chromosome b"/>
</dbReference>
<feature type="domain" description="Origin recognition complex subunit 3 winged helix C-terminal" evidence="8">
    <location>
        <begin position="445"/>
        <end position="546"/>
    </location>
</feature>
<feature type="compositionally biased region" description="Acidic residues" evidence="6">
    <location>
        <begin position="38"/>
        <end position="52"/>
    </location>
</feature>
<sequence length="549" mass="62991">MVSISSKECPNLKTALKLIVARLTESQSAQGGSAAEDNVADEEKDEDLEGEDVPMGANDIRYDRRLRYDLDILAQWCNKQVRSEAVTSLDQLRIVISIQDADSFQVSILTGLIEMMQSYITTIPLKLMLNVATSLEVFQEKLPRKCIRLLRGKAFQAQMAEGIMKILRETLFKYDESTLLLSPDLFNSLVHRQKQSLESVDTFISSLKYIFMAHYYSNPFSVLTTGNEHVNGFITSQHLRALRMLPSFKTFVERKLEQGSYSEAAKLLEDDDYLKSLISISIEEFREYARNVLSSIEIIIQLEQSLGYEESCEFRNTMDLYPAALSGELINLPKGRRGTTFIDSLISKVRKLDDESEMPFIVDQLETICHDDKSGVAWDIYSRFQEKCHSALDASQPLNMANIFADTLETHFKFALVSYKEMFLYEVLLSDLFTLQENVFLPTYRGALELGLSNPKHYWGDVTESTAQAPHISVLYQLYRESSVFINIFDYYSVFKGLIHRPDNLADDEWDRKSLAWFLQGIAELKFIGIIRDSKRKFECVEKIAWKDL</sequence>
<comment type="subcellular location">
    <subcellularLocation>
        <location evidence="1">Nucleus</location>
    </subcellularLocation>
</comment>
<dbReference type="PANTHER" id="PTHR12748:SF0">
    <property type="entry name" value="ORIGIN RECOGNITION COMPLEX SUBUNIT 3"/>
    <property type="match status" value="1"/>
</dbReference>
<evidence type="ECO:0000256" key="6">
    <source>
        <dbReference type="SAM" id="MobiDB-lite"/>
    </source>
</evidence>
<keyword evidence="10" id="KW-1185">Reference proteome</keyword>
<dbReference type="Pfam" id="PF18137">
    <property type="entry name" value="WHD_ORC"/>
    <property type="match status" value="1"/>
</dbReference>
<name>A0A167EUF3_9ASCO</name>
<dbReference type="OrthoDB" id="10265211at2759"/>
<evidence type="ECO:0000256" key="2">
    <source>
        <dbReference type="ARBA" id="ARBA00010977"/>
    </source>
</evidence>
<dbReference type="KEGG" id="slb:AWJ20_2062"/>
<organism evidence="9 10">
    <name type="scientific">Sugiyamaella lignohabitans</name>
    <dbReference type="NCBI Taxonomy" id="796027"/>
    <lineage>
        <taxon>Eukaryota</taxon>
        <taxon>Fungi</taxon>
        <taxon>Dikarya</taxon>
        <taxon>Ascomycota</taxon>
        <taxon>Saccharomycotina</taxon>
        <taxon>Dipodascomycetes</taxon>
        <taxon>Dipodascales</taxon>
        <taxon>Trichomonascaceae</taxon>
        <taxon>Sugiyamaella</taxon>
    </lineage>
</organism>
<dbReference type="GO" id="GO:0005656">
    <property type="term" value="C:nuclear pre-replicative complex"/>
    <property type="evidence" value="ECO:0007669"/>
    <property type="project" value="TreeGrafter"/>
</dbReference>
<dbReference type="InterPro" id="IPR045667">
    <property type="entry name" value="ORC3_N"/>
</dbReference>
<dbReference type="GO" id="GO:0006270">
    <property type="term" value="P:DNA replication initiation"/>
    <property type="evidence" value="ECO:0007669"/>
    <property type="project" value="TreeGrafter"/>
</dbReference>
<dbReference type="Pfam" id="PF07034">
    <property type="entry name" value="ORC3_N"/>
    <property type="match status" value="1"/>
</dbReference>
<comment type="similarity">
    <text evidence="2">Belongs to the ORC3 family.</text>
</comment>
<keyword evidence="3" id="KW-0235">DNA replication</keyword>
<gene>
    <name evidence="9" type="ORF">AWJ20_2062</name>
</gene>
<evidence type="ECO:0000313" key="10">
    <source>
        <dbReference type="Proteomes" id="UP000189580"/>
    </source>
</evidence>
<evidence type="ECO:0000259" key="8">
    <source>
        <dbReference type="Pfam" id="PF18137"/>
    </source>
</evidence>
<dbReference type="GO" id="GO:0005664">
    <property type="term" value="C:nuclear origin of replication recognition complex"/>
    <property type="evidence" value="ECO:0007669"/>
    <property type="project" value="InterPro"/>
</dbReference>
<evidence type="ECO:0000313" key="9">
    <source>
        <dbReference type="EMBL" id="ANB14471.1"/>
    </source>
</evidence>
<dbReference type="AlphaFoldDB" id="A0A167EUF3"/>
<dbReference type="GO" id="GO:0031261">
    <property type="term" value="C:DNA replication preinitiation complex"/>
    <property type="evidence" value="ECO:0007669"/>
    <property type="project" value="TreeGrafter"/>
</dbReference>
<dbReference type="EMBL" id="CP014503">
    <property type="protein sequence ID" value="ANB14471.1"/>
    <property type="molecule type" value="Genomic_DNA"/>
</dbReference>
<proteinExistence type="inferred from homology"/>
<keyword evidence="4" id="KW-0238">DNA-binding</keyword>
<dbReference type="CDD" id="cd20704">
    <property type="entry name" value="Orc3"/>
    <property type="match status" value="1"/>
</dbReference>
<dbReference type="RefSeq" id="XP_018736948.1">
    <property type="nucleotide sequence ID" value="XM_018878990.1"/>
</dbReference>
<feature type="region of interest" description="Disordered" evidence="6">
    <location>
        <begin position="27"/>
        <end position="55"/>
    </location>
</feature>
<dbReference type="GO" id="GO:0003688">
    <property type="term" value="F:DNA replication origin binding"/>
    <property type="evidence" value="ECO:0007669"/>
    <property type="project" value="TreeGrafter"/>
</dbReference>
<evidence type="ECO:0000256" key="3">
    <source>
        <dbReference type="ARBA" id="ARBA00022705"/>
    </source>
</evidence>
<accession>A0A167EUF3</accession>
<evidence type="ECO:0000256" key="5">
    <source>
        <dbReference type="ARBA" id="ARBA00023242"/>
    </source>
</evidence>
<dbReference type="GeneID" id="30033932"/>
<reference evidence="9 10" key="1">
    <citation type="submission" date="2016-02" db="EMBL/GenBank/DDBJ databases">
        <title>Complete genome sequence and transcriptome regulation of the pentose utilising yeast Sugiyamaella lignohabitans.</title>
        <authorList>
            <person name="Bellasio M."/>
            <person name="Peymann A."/>
            <person name="Valli M."/>
            <person name="Sipitzky M."/>
            <person name="Graf A."/>
            <person name="Sauer M."/>
            <person name="Marx H."/>
            <person name="Mattanovich D."/>
        </authorList>
    </citation>
    <scope>NUCLEOTIDE SEQUENCE [LARGE SCALE GENOMIC DNA]</scope>
    <source>
        <strain evidence="9 10">CBS 10342</strain>
    </source>
</reference>